<dbReference type="EMBL" id="ML213507">
    <property type="protein sequence ID" value="TFK53260.1"/>
    <property type="molecule type" value="Genomic_DNA"/>
</dbReference>
<feature type="compositionally biased region" description="Basic and acidic residues" evidence="1">
    <location>
        <begin position="299"/>
        <end position="313"/>
    </location>
</feature>
<evidence type="ECO:0000313" key="3">
    <source>
        <dbReference type="Proteomes" id="UP000305948"/>
    </source>
</evidence>
<dbReference type="Proteomes" id="UP000305948">
    <property type="component" value="Unassembled WGS sequence"/>
</dbReference>
<feature type="compositionally biased region" description="Low complexity" evidence="1">
    <location>
        <begin position="66"/>
        <end position="80"/>
    </location>
</feature>
<dbReference type="OrthoDB" id="2162994at2759"/>
<protein>
    <submittedName>
        <fullName evidence="2">Uncharacterized protein</fullName>
    </submittedName>
</protein>
<organism evidence="2 3">
    <name type="scientific">Heliocybe sulcata</name>
    <dbReference type="NCBI Taxonomy" id="5364"/>
    <lineage>
        <taxon>Eukaryota</taxon>
        <taxon>Fungi</taxon>
        <taxon>Dikarya</taxon>
        <taxon>Basidiomycota</taxon>
        <taxon>Agaricomycotina</taxon>
        <taxon>Agaricomycetes</taxon>
        <taxon>Gloeophyllales</taxon>
        <taxon>Gloeophyllaceae</taxon>
        <taxon>Heliocybe</taxon>
    </lineage>
</organism>
<feature type="compositionally biased region" description="Basic and acidic residues" evidence="1">
    <location>
        <begin position="340"/>
        <end position="354"/>
    </location>
</feature>
<feature type="compositionally biased region" description="Basic and acidic residues" evidence="1">
    <location>
        <begin position="264"/>
        <end position="273"/>
    </location>
</feature>
<evidence type="ECO:0000313" key="2">
    <source>
        <dbReference type="EMBL" id="TFK53260.1"/>
    </source>
</evidence>
<accession>A0A5C3N796</accession>
<proteinExistence type="predicted"/>
<feature type="region of interest" description="Disordered" evidence="1">
    <location>
        <begin position="213"/>
        <end position="415"/>
    </location>
</feature>
<evidence type="ECO:0000256" key="1">
    <source>
        <dbReference type="SAM" id="MobiDB-lite"/>
    </source>
</evidence>
<feature type="compositionally biased region" description="Low complexity" evidence="1">
    <location>
        <begin position="360"/>
        <end position="371"/>
    </location>
</feature>
<reference evidence="2 3" key="1">
    <citation type="journal article" date="2019" name="Nat. Ecol. Evol.">
        <title>Megaphylogeny resolves global patterns of mushroom evolution.</title>
        <authorList>
            <person name="Varga T."/>
            <person name="Krizsan K."/>
            <person name="Foldi C."/>
            <person name="Dima B."/>
            <person name="Sanchez-Garcia M."/>
            <person name="Sanchez-Ramirez S."/>
            <person name="Szollosi G.J."/>
            <person name="Szarkandi J.G."/>
            <person name="Papp V."/>
            <person name="Albert L."/>
            <person name="Andreopoulos W."/>
            <person name="Angelini C."/>
            <person name="Antonin V."/>
            <person name="Barry K.W."/>
            <person name="Bougher N.L."/>
            <person name="Buchanan P."/>
            <person name="Buyck B."/>
            <person name="Bense V."/>
            <person name="Catcheside P."/>
            <person name="Chovatia M."/>
            <person name="Cooper J."/>
            <person name="Damon W."/>
            <person name="Desjardin D."/>
            <person name="Finy P."/>
            <person name="Geml J."/>
            <person name="Haridas S."/>
            <person name="Hughes K."/>
            <person name="Justo A."/>
            <person name="Karasinski D."/>
            <person name="Kautmanova I."/>
            <person name="Kiss B."/>
            <person name="Kocsube S."/>
            <person name="Kotiranta H."/>
            <person name="LaButti K.M."/>
            <person name="Lechner B.E."/>
            <person name="Liimatainen K."/>
            <person name="Lipzen A."/>
            <person name="Lukacs Z."/>
            <person name="Mihaltcheva S."/>
            <person name="Morgado L.N."/>
            <person name="Niskanen T."/>
            <person name="Noordeloos M.E."/>
            <person name="Ohm R.A."/>
            <person name="Ortiz-Santana B."/>
            <person name="Ovrebo C."/>
            <person name="Racz N."/>
            <person name="Riley R."/>
            <person name="Savchenko A."/>
            <person name="Shiryaev A."/>
            <person name="Soop K."/>
            <person name="Spirin V."/>
            <person name="Szebenyi C."/>
            <person name="Tomsovsky M."/>
            <person name="Tulloss R.E."/>
            <person name="Uehling J."/>
            <person name="Grigoriev I.V."/>
            <person name="Vagvolgyi C."/>
            <person name="Papp T."/>
            <person name="Martin F.M."/>
            <person name="Miettinen O."/>
            <person name="Hibbett D.S."/>
            <person name="Nagy L.G."/>
        </authorList>
    </citation>
    <scope>NUCLEOTIDE SEQUENCE [LARGE SCALE GENOMIC DNA]</scope>
    <source>
        <strain evidence="2 3">OMC1185</strain>
    </source>
</reference>
<feature type="compositionally biased region" description="Basic and acidic residues" evidence="1">
    <location>
        <begin position="33"/>
        <end position="44"/>
    </location>
</feature>
<dbReference type="AlphaFoldDB" id="A0A5C3N796"/>
<name>A0A5C3N796_9AGAM</name>
<gene>
    <name evidence="2" type="ORF">OE88DRAFT_1233171</name>
</gene>
<feature type="compositionally biased region" description="Acidic residues" evidence="1">
    <location>
        <begin position="401"/>
        <end position="415"/>
    </location>
</feature>
<dbReference type="STRING" id="5364.A0A5C3N796"/>
<feature type="region of interest" description="Disordered" evidence="1">
    <location>
        <begin position="1"/>
        <end position="103"/>
    </location>
</feature>
<keyword evidence="3" id="KW-1185">Reference proteome</keyword>
<sequence length="415" mass="44581">MDSPRAQHPQPPPPIPGAQYPPNTAALPYAPSEAHRSQRYDSERRHRLHTHPSQQQQMPPYPGRGRSLTRSPASSRSSSKSLDEMLLETATDPSRSPTFRRPGMVGPGMLPQVQTFNTHTFAPVVTGAPVKKSKGAGLNGSGSVMTLGPNGSVISGPSGVVSGGYPPTNAAGQRICRQCGLPGRYKDGKCVEKWGPGPDGPGTVCDRCRKKMKRVERRNTAADSSQQLPVNAGPPVHHRSLGEHPSVHGSFRSPHMQPAPGSQESDRSIHRTDTLIVRHSPPPPSLGGRHLSPSGSAIQRERERDRDRDEHARPASSYVALQGSVQDRRDFGRSPQPGYSEHRDRRPKDPREIDPAGGRSHSNSLSNSVLSAIPSSTSDSPKEPVASRHSPPSEATQPVDVDADADADAEGEAEL</sequence>